<dbReference type="Pfam" id="PF13456">
    <property type="entry name" value="RVT_3"/>
    <property type="match status" value="1"/>
</dbReference>
<dbReference type="InterPro" id="IPR041373">
    <property type="entry name" value="RT_RNaseH"/>
</dbReference>
<dbReference type="OrthoDB" id="101273at2759"/>
<keyword evidence="7" id="KW-0378">Hydrolase</keyword>
<dbReference type="InterPro" id="IPR043502">
    <property type="entry name" value="DNA/RNA_pol_sf"/>
</dbReference>
<organism evidence="11 12">
    <name type="scientific">Phytophthora palmivora</name>
    <dbReference type="NCBI Taxonomy" id="4796"/>
    <lineage>
        <taxon>Eukaryota</taxon>
        <taxon>Sar</taxon>
        <taxon>Stramenopiles</taxon>
        <taxon>Oomycota</taxon>
        <taxon>Peronosporomycetes</taxon>
        <taxon>Peronosporales</taxon>
        <taxon>Peronosporaceae</taxon>
        <taxon>Phytophthora</taxon>
    </lineage>
</organism>
<dbReference type="PANTHER" id="PTHR33064:SF37">
    <property type="entry name" value="RIBONUCLEASE H"/>
    <property type="match status" value="1"/>
</dbReference>
<dbReference type="SMART" id="SM00298">
    <property type="entry name" value="CHROMO"/>
    <property type="match status" value="1"/>
</dbReference>
<dbReference type="Gene3D" id="3.10.10.10">
    <property type="entry name" value="HIV Type 1 Reverse Transcriptase, subunit A, domain 1"/>
    <property type="match status" value="1"/>
</dbReference>
<dbReference type="GO" id="GO:0006508">
    <property type="term" value="P:proteolysis"/>
    <property type="evidence" value="ECO:0007669"/>
    <property type="project" value="UniProtKB-KW"/>
</dbReference>
<feature type="domain" description="Chromo" evidence="10">
    <location>
        <begin position="1112"/>
        <end position="1174"/>
    </location>
</feature>
<dbReference type="GO" id="GO:0004523">
    <property type="term" value="F:RNA-DNA hybrid ribonuclease activity"/>
    <property type="evidence" value="ECO:0007669"/>
    <property type="project" value="InterPro"/>
</dbReference>
<dbReference type="InterPro" id="IPR056924">
    <property type="entry name" value="SH3_Tf2-1"/>
</dbReference>
<dbReference type="InterPro" id="IPR016197">
    <property type="entry name" value="Chromo-like_dom_sf"/>
</dbReference>
<evidence type="ECO:0000256" key="7">
    <source>
        <dbReference type="ARBA" id="ARBA00022801"/>
    </source>
</evidence>
<dbReference type="GO" id="GO:0003676">
    <property type="term" value="F:nucleic acid binding"/>
    <property type="evidence" value="ECO:0007669"/>
    <property type="project" value="InterPro"/>
</dbReference>
<dbReference type="CDD" id="cd00024">
    <property type="entry name" value="CD_CSD"/>
    <property type="match status" value="1"/>
</dbReference>
<keyword evidence="2" id="KW-0808">Transferase</keyword>
<dbReference type="InterPro" id="IPR002156">
    <property type="entry name" value="RNaseH_domain"/>
</dbReference>
<feature type="region of interest" description="Disordered" evidence="9">
    <location>
        <begin position="952"/>
        <end position="994"/>
    </location>
</feature>
<reference evidence="11 12" key="1">
    <citation type="journal article" date="2017" name="Genome Biol. Evol.">
        <title>Phytophthora megakarya and P. palmivora, closely related causal agents of cacao black pod rot, underwent increases in genome sizes and gene numbers by different mechanisms.</title>
        <authorList>
            <person name="Ali S.S."/>
            <person name="Shao J."/>
            <person name="Lary D.J."/>
            <person name="Kronmiller B."/>
            <person name="Shen D."/>
            <person name="Strem M.D."/>
            <person name="Amoako-Attah I."/>
            <person name="Akrofi A.Y."/>
            <person name="Begoude B.A."/>
            <person name="Ten Hoopen G.M."/>
            <person name="Coulibaly K."/>
            <person name="Kebe B.I."/>
            <person name="Melnick R.L."/>
            <person name="Guiltinan M.J."/>
            <person name="Tyler B.M."/>
            <person name="Meinhardt L.W."/>
            <person name="Bailey B.A."/>
        </authorList>
    </citation>
    <scope>NUCLEOTIDE SEQUENCE [LARGE SCALE GENOMIC DNA]</scope>
    <source>
        <strain evidence="12">sbr112.9</strain>
    </source>
</reference>
<evidence type="ECO:0000256" key="5">
    <source>
        <dbReference type="ARBA" id="ARBA00022750"/>
    </source>
</evidence>
<feature type="compositionally biased region" description="Basic and acidic residues" evidence="9">
    <location>
        <begin position="725"/>
        <end position="736"/>
    </location>
</feature>
<name>A0A2P4X370_9STRA</name>
<dbReference type="PANTHER" id="PTHR33064">
    <property type="entry name" value="POL PROTEIN"/>
    <property type="match status" value="1"/>
</dbReference>
<feature type="compositionally biased region" description="Polar residues" evidence="9">
    <location>
        <begin position="967"/>
        <end position="982"/>
    </location>
</feature>
<dbReference type="Pfam" id="PF00385">
    <property type="entry name" value="Chromo"/>
    <property type="match status" value="1"/>
</dbReference>
<dbReference type="InterPro" id="IPR012337">
    <property type="entry name" value="RNaseH-like_sf"/>
</dbReference>
<dbReference type="InterPro" id="IPR051320">
    <property type="entry name" value="Viral_Replic_Matur_Polypro"/>
</dbReference>
<dbReference type="SUPFAM" id="SSF53098">
    <property type="entry name" value="Ribonuclease H-like"/>
    <property type="match status" value="1"/>
</dbReference>
<proteinExistence type="predicted"/>
<dbReference type="EMBL" id="NCKW01016964">
    <property type="protein sequence ID" value="POM59995.1"/>
    <property type="molecule type" value="Genomic_DNA"/>
</dbReference>
<feature type="compositionally biased region" description="Polar residues" evidence="9">
    <location>
        <begin position="1"/>
        <end position="10"/>
    </location>
</feature>
<dbReference type="Proteomes" id="UP000237271">
    <property type="component" value="Unassembled WGS sequence"/>
</dbReference>
<evidence type="ECO:0000259" key="10">
    <source>
        <dbReference type="PROSITE" id="PS50013"/>
    </source>
</evidence>
<evidence type="ECO:0000313" key="12">
    <source>
        <dbReference type="Proteomes" id="UP000237271"/>
    </source>
</evidence>
<dbReference type="SUPFAM" id="SSF54160">
    <property type="entry name" value="Chromo domain-like"/>
    <property type="match status" value="1"/>
</dbReference>
<accession>A0A2P4X370</accession>
<keyword evidence="4" id="KW-0540">Nuclease</keyword>
<dbReference type="InterPro" id="IPR023780">
    <property type="entry name" value="Chromo_domain"/>
</dbReference>
<evidence type="ECO:0000256" key="1">
    <source>
        <dbReference type="ARBA" id="ARBA00022670"/>
    </source>
</evidence>
<keyword evidence="1" id="KW-0645">Protease</keyword>
<feature type="region of interest" description="Disordered" evidence="9">
    <location>
        <begin position="716"/>
        <end position="773"/>
    </location>
</feature>
<evidence type="ECO:0000256" key="6">
    <source>
        <dbReference type="ARBA" id="ARBA00022759"/>
    </source>
</evidence>
<dbReference type="SUPFAM" id="SSF56672">
    <property type="entry name" value="DNA/RNA polymerases"/>
    <property type="match status" value="2"/>
</dbReference>
<dbReference type="CDD" id="cd01647">
    <property type="entry name" value="RT_LTR"/>
    <property type="match status" value="1"/>
</dbReference>
<dbReference type="Pfam" id="PF24626">
    <property type="entry name" value="SH3_Tf2-1"/>
    <property type="match status" value="1"/>
</dbReference>
<feature type="compositionally biased region" description="Basic and acidic residues" evidence="9">
    <location>
        <begin position="50"/>
        <end position="59"/>
    </location>
</feature>
<evidence type="ECO:0000256" key="8">
    <source>
        <dbReference type="ARBA" id="ARBA00022918"/>
    </source>
</evidence>
<dbReference type="InterPro" id="IPR043128">
    <property type="entry name" value="Rev_trsase/Diguanyl_cyclase"/>
</dbReference>
<dbReference type="InterPro" id="IPR000953">
    <property type="entry name" value="Chromo/chromo_shadow_dom"/>
</dbReference>
<dbReference type="InterPro" id="IPR036397">
    <property type="entry name" value="RNaseH_sf"/>
</dbReference>
<dbReference type="GO" id="GO:0004190">
    <property type="term" value="F:aspartic-type endopeptidase activity"/>
    <property type="evidence" value="ECO:0007669"/>
    <property type="project" value="UniProtKB-KW"/>
</dbReference>
<dbReference type="AlphaFoldDB" id="A0A2P4X370"/>
<keyword evidence="8" id="KW-0695">RNA-directed DNA polymerase</keyword>
<evidence type="ECO:0000256" key="3">
    <source>
        <dbReference type="ARBA" id="ARBA00022695"/>
    </source>
</evidence>
<dbReference type="Gene3D" id="3.30.420.10">
    <property type="entry name" value="Ribonuclease H-like superfamily/Ribonuclease H"/>
    <property type="match status" value="1"/>
</dbReference>
<evidence type="ECO:0000256" key="2">
    <source>
        <dbReference type="ARBA" id="ARBA00022679"/>
    </source>
</evidence>
<dbReference type="GO" id="GO:0003964">
    <property type="term" value="F:RNA-directed DNA polymerase activity"/>
    <property type="evidence" value="ECO:0007669"/>
    <property type="project" value="UniProtKB-KW"/>
</dbReference>
<keyword evidence="3" id="KW-0548">Nucleotidyltransferase</keyword>
<dbReference type="Gene3D" id="2.40.50.40">
    <property type="match status" value="1"/>
</dbReference>
<protein>
    <recommendedName>
        <fullName evidence="10">Chromo domain-containing protein</fullName>
    </recommendedName>
</protein>
<evidence type="ECO:0000256" key="9">
    <source>
        <dbReference type="SAM" id="MobiDB-lite"/>
    </source>
</evidence>
<dbReference type="Pfam" id="PF17917">
    <property type="entry name" value="RT_RNaseH"/>
    <property type="match status" value="1"/>
</dbReference>
<dbReference type="Gene3D" id="3.30.70.270">
    <property type="match status" value="1"/>
</dbReference>
<feature type="region of interest" description="Disordered" evidence="9">
    <location>
        <begin position="1"/>
        <end position="62"/>
    </location>
</feature>
<keyword evidence="5" id="KW-0064">Aspartyl protease</keyword>
<evidence type="ECO:0000313" key="11">
    <source>
        <dbReference type="EMBL" id="POM59995.1"/>
    </source>
</evidence>
<comment type="caution">
    <text evidence="11">The sequence shown here is derived from an EMBL/GenBank/DDBJ whole genome shotgun (WGS) entry which is preliminary data.</text>
</comment>
<dbReference type="PROSITE" id="PS50013">
    <property type="entry name" value="CHROMO_2"/>
    <property type="match status" value="1"/>
</dbReference>
<keyword evidence="6" id="KW-0255">Endonuclease</keyword>
<gene>
    <name evidence="11" type="ORF">PHPALM_31199</name>
</gene>
<keyword evidence="12" id="KW-1185">Reference proteome</keyword>
<evidence type="ECO:0000256" key="4">
    <source>
        <dbReference type="ARBA" id="ARBA00022722"/>
    </source>
</evidence>
<sequence length="1181" mass="132925">MIQATDTTSRGCGRRDDSPAFGPVDDASGGVAVERIPTEESERTIPVSESGDRVFEQAQRRSSTHATDDVLSYVSAMHEIAAGVVAGRAAEENDVSEHLANDIKLTDYAQELAFLPDLTEVTVTAFDYAGPNVQYKDLDVGQQQKLVDVLKRHEKIMISSGNALPPPAYGVLHELLKGLLRAGLITFSDSPWASPIVIVMKKNGVDIRLCIDYKMVNAVTAIMEYAMPLVDDLLTDMEAYLWFCSLDAASRFWAIMMTQKARKISAFACTLGHFEWLRMPFAEEQTKDARTVATEDCNQRSEAPQRARTKFEADRESSTVKDAVYLLVNSSTGDMFTNGESDESSLVPVFDRRFFVDDICFECRISVSFTKSIFVQSKVDFLSHEVSSEGIRADPKKIKAVTEDFAVYDAALYQLKDADFAPGGDLTVAKRSFVALQQKVMDAPILRHFDRDKANTTANGTLHPVRFCGRVLKDAEMNYHPAEKEVLALLLLLKVCYTQLAGRTIHVYTRFSTLDWWVHKSKTLFGRTTQFAVMLSPWHLVHKLHRQPKGHRAFLLYARLPRSYQGFVLSFDVTAASAYLDEATTVNLAEYSGMNNGVQAALEHTTEALVIVGDSRLAIQQPLGVIACQLTAKFRSVKYLHVVREFNAAADSLASETLESKVSKVVSTDTRLSELTTLNRIQDVIYEPTAKAETEDKPSINTIRAHQAKVNKKRVRFTNEASVVNRREADSQDKANDTPTKAQHQVRAEQPSAEDSRPNRIFPGYSNAKSFKSTSPQIAVAQDEELRWSNLKTVLRGEDSKLGYRAARDSWKMSDRFTLSEDNLLYYLGTSRRKSDRQQEETILRLKAATKVLSEPSTESDKTTIGSASMRMSKGTWDEIAEKLIFAINNSMDATRKETPFYLVHGWDAQSTLRAMTSSLKRGSGKQTDALEWRREVNRQLEIALEMAKEYQATEKSRRARKHNEALSGSEQAAIPSSGQTEPSDEAHSISGAADDTPVTALRPLFEPGDRVWLYMERVKPGLTKKLAHRWHGPFRVKRKVEEFAYELELPDRSGYRFYSVVHVSRLKVVNEFGSRPKSRLTSEVTEETRLDFDEELLPEDSWEPDQLAGEYEVEAILDDRVPLSTSTERAVREFKVKWSGYDEPTWEPASNLSCGGLLYDYLREKHSDRRLQMVQVVDED</sequence>